<dbReference type="GO" id="GO:0005789">
    <property type="term" value="C:endoplasmic reticulum membrane"/>
    <property type="evidence" value="ECO:0007669"/>
    <property type="project" value="TreeGrafter"/>
</dbReference>
<evidence type="ECO:0000259" key="8">
    <source>
        <dbReference type="Pfam" id="PF13850"/>
    </source>
</evidence>
<keyword evidence="3 6" id="KW-1133">Transmembrane helix</keyword>
<evidence type="ECO:0000259" key="7">
    <source>
        <dbReference type="Pfam" id="PF07970"/>
    </source>
</evidence>
<dbReference type="AlphaFoldDB" id="A0A167R192"/>
<dbReference type="Proteomes" id="UP000076738">
    <property type="component" value="Unassembled WGS sequence"/>
</dbReference>
<gene>
    <name evidence="9" type="ORF">CALVIDRAFT_275905</name>
</gene>
<accession>A0A167R192</accession>
<keyword evidence="2 6" id="KW-0812">Transmembrane</keyword>
<dbReference type="STRING" id="1330018.A0A167R192"/>
<protein>
    <submittedName>
        <fullName evidence="9">DUF1692-domain-containing protein</fullName>
    </submittedName>
</protein>
<dbReference type="GO" id="GO:0030134">
    <property type="term" value="C:COPII-coated ER to Golgi transport vesicle"/>
    <property type="evidence" value="ECO:0007669"/>
    <property type="project" value="TreeGrafter"/>
</dbReference>
<proteinExistence type="predicted"/>
<dbReference type="InterPro" id="IPR012936">
    <property type="entry name" value="Erv_C"/>
</dbReference>
<dbReference type="Pfam" id="PF07970">
    <property type="entry name" value="COPIIcoated_ERV"/>
    <property type="match status" value="1"/>
</dbReference>
<evidence type="ECO:0000256" key="5">
    <source>
        <dbReference type="SAM" id="MobiDB-lite"/>
    </source>
</evidence>
<evidence type="ECO:0000256" key="6">
    <source>
        <dbReference type="SAM" id="Phobius"/>
    </source>
</evidence>
<dbReference type="InterPro" id="IPR045888">
    <property type="entry name" value="Erv"/>
</dbReference>
<dbReference type="Pfam" id="PF13850">
    <property type="entry name" value="ERGIC_N"/>
    <property type="match status" value="1"/>
</dbReference>
<reference evidence="9 10" key="1">
    <citation type="journal article" date="2016" name="Mol. Biol. Evol.">
        <title>Comparative Genomics of Early-Diverging Mushroom-Forming Fungi Provides Insights into the Origins of Lignocellulose Decay Capabilities.</title>
        <authorList>
            <person name="Nagy L.G."/>
            <person name="Riley R."/>
            <person name="Tritt A."/>
            <person name="Adam C."/>
            <person name="Daum C."/>
            <person name="Floudas D."/>
            <person name="Sun H."/>
            <person name="Yadav J.S."/>
            <person name="Pangilinan J."/>
            <person name="Larsson K.H."/>
            <person name="Matsuura K."/>
            <person name="Barry K."/>
            <person name="Labutti K."/>
            <person name="Kuo R."/>
            <person name="Ohm R.A."/>
            <person name="Bhattacharya S.S."/>
            <person name="Shirouzu T."/>
            <person name="Yoshinaga Y."/>
            <person name="Martin F.M."/>
            <person name="Grigoriev I.V."/>
            <person name="Hibbett D.S."/>
        </authorList>
    </citation>
    <scope>NUCLEOTIDE SEQUENCE [LARGE SCALE GENOMIC DNA]</scope>
    <source>
        <strain evidence="9 10">TUFC12733</strain>
    </source>
</reference>
<sequence length="533" mass="57947">MASTDDSLLSRLDSLGAPLKSFDAFPKVPNSYRTRSSGGGFVTIGIMLLCVLLVLNDLAEYIWGNTTYKFVVDDEIAHDLRLNVDITVAMPCHCAFSVLPDNAACLQHTVISVDLRDAVGDRLHLSDQFKRDGTLFDARQATNILTAYEDYNAQEMVREARTRRWRIGIFDWLRRRQPDVFQPTFNHVPDGSACRVYGSMEVKKVQANLHITTLGHGYHSNEHTDHALMNLSHIITEFSFGPYFPDIVQPLDYTIETSDDPFTAFQYFLTVVPTEYRTSKGVVKTNQYSVGSHIQHIQHGRGTPGIFFKFDLEPLSLIVEQRTTTFIQFLIRLVGVVGGVWVCAGWAVKVGSKGLEVAGVVSKEEDMPIAESTATSHRRTGSSMFSAEAMTRRRHQSMASISSLAGLVAGGGQSPLPSPALSTGNTFTPSHAGTPSFSGSPGFPLPQPARSPFAAQAPSPSPAAPGAQFAYQQQLSPAPMGVPPSVSPRGHAHMRSQSGARIQLARGGGAPGSAGHARSMQSLGGIQEFKKDE</sequence>
<feature type="compositionally biased region" description="Polar residues" evidence="5">
    <location>
        <begin position="420"/>
        <end position="433"/>
    </location>
</feature>
<evidence type="ECO:0000256" key="3">
    <source>
        <dbReference type="ARBA" id="ARBA00022989"/>
    </source>
</evidence>
<name>A0A167R192_CALVF</name>
<evidence type="ECO:0000313" key="9">
    <source>
        <dbReference type="EMBL" id="KZP00451.1"/>
    </source>
</evidence>
<feature type="compositionally biased region" description="Low complexity" evidence="5">
    <location>
        <begin position="450"/>
        <end position="470"/>
    </location>
</feature>
<dbReference type="OrthoDB" id="5541786at2759"/>
<keyword evidence="10" id="KW-1185">Reference proteome</keyword>
<evidence type="ECO:0000256" key="2">
    <source>
        <dbReference type="ARBA" id="ARBA00022692"/>
    </source>
</evidence>
<dbReference type="PANTHER" id="PTHR10984:SF81">
    <property type="entry name" value="ER-DERIVED VESICLES PROTEIN ERV41"/>
    <property type="match status" value="1"/>
</dbReference>
<dbReference type="GO" id="GO:0006890">
    <property type="term" value="P:retrograde vesicle-mediated transport, Golgi to endoplasmic reticulum"/>
    <property type="evidence" value="ECO:0007669"/>
    <property type="project" value="TreeGrafter"/>
</dbReference>
<dbReference type="InterPro" id="IPR039542">
    <property type="entry name" value="Erv_N"/>
</dbReference>
<evidence type="ECO:0000313" key="10">
    <source>
        <dbReference type="Proteomes" id="UP000076738"/>
    </source>
</evidence>
<dbReference type="GO" id="GO:0000139">
    <property type="term" value="C:Golgi membrane"/>
    <property type="evidence" value="ECO:0007669"/>
    <property type="project" value="TreeGrafter"/>
</dbReference>
<feature type="transmembrane region" description="Helical" evidence="6">
    <location>
        <begin position="39"/>
        <end position="59"/>
    </location>
</feature>
<dbReference type="PANTHER" id="PTHR10984">
    <property type="entry name" value="ENDOPLASMIC RETICULUM-GOLGI INTERMEDIATE COMPARTMENT PROTEIN"/>
    <property type="match status" value="1"/>
</dbReference>
<keyword evidence="4 6" id="KW-0472">Membrane</keyword>
<feature type="domain" description="Endoplasmic reticulum vesicle transporter N-terminal" evidence="8">
    <location>
        <begin position="19"/>
        <end position="94"/>
    </location>
</feature>
<evidence type="ECO:0000256" key="4">
    <source>
        <dbReference type="ARBA" id="ARBA00023136"/>
    </source>
</evidence>
<evidence type="ECO:0000256" key="1">
    <source>
        <dbReference type="ARBA" id="ARBA00004370"/>
    </source>
</evidence>
<comment type="subcellular location">
    <subcellularLocation>
        <location evidence="1">Membrane</location>
    </subcellularLocation>
</comment>
<feature type="transmembrane region" description="Helical" evidence="6">
    <location>
        <begin position="329"/>
        <end position="348"/>
    </location>
</feature>
<organism evidence="9 10">
    <name type="scientific">Calocera viscosa (strain TUFC12733)</name>
    <dbReference type="NCBI Taxonomy" id="1330018"/>
    <lineage>
        <taxon>Eukaryota</taxon>
        <taxon>Fungi</taxon>
        <taxon>Dikarya</taxon>
        <taxon>Basidiomycota</taxon>
        <taxon>Agaricomycotina</taxon>
        <taxon>Dacrymycetes</taxon>
        <taxon>Dacrymycetales</taxon>
        <taxon>Dacrymycetaceae</taxon>
        <taxon>Calocera</taxon>
    </lineage>
</organism>
<feature type="region of interest" description="Disordered" evidence="5">
    <location>
        <begin position="415"/>
        <end position="533"/>
    </location>
</feature>
<dbReference type="EMBL" id="KV417269">
    <property type="protein sequence ID" value="KZP00451.1"/>
    <property type="molecule type" value="Genomic_DNA"/>
</dbReference>
<feature type="domain" description="Endoplasmic reticulum vesicle transporter C-terminal" evidence="7">
    <location>
        <begin position="192"/>
        <end position="345"/>
    </location>
</feature>
<dbReference type="GO" id="GO:0006888">
    <property type="term" value="P:endoplasmic reticulum to Golgi vesicle-mediated transport"/>
    <property type="evidence" value="ECO:0007669"/>
    <property type="project" value="TreeGrafter"/>
</dbReference>